<evidence type="ECO:0000256" key="2">
    <source>
        <dbReference type="ARBA" id="ARBA00023125"/>
    </source>
</evidence>
<dbReference type="SMART" id="SM00421">
    <property type="entry name" value="HTH_LUXR"/>
    <property type="match status" value="1"/>
</dbReference>
<dbReference type="PANTHER" id="PTHR44688">
    <property type="entry name" value="DNA-BINDING TRANSCRIPTIONAL ACTIVATOR DEVR_DOSR"/>
    <property type="match status" value="1"/>
</dbReference>
<reference evidence="6" key="1">
    <citation type="submission" date="2019-06" db="EMBL/GenBank/DDBJ databases">
        <title>The complete genome of Emcibacter congregatus ZYLT.</title>
        <authorList>
            <person name="Zhao Z."/>
        </authorList>
    </citation>
    <scope>NUCLEOTIDE SEQUENCE [LARGE SCALE GENOMIC DNA]</scope>
    <source>
        <strain evidence="6">MCCC 1A06723</strain>
    </source>
</reference>
<keyword evidence="6" id="KW-1185">Reference proteome</keyword>
<dbReference type="GO" id="GO:0003677">
    <property type="term" value="F:DNA binding"/>
    <property type="evidence" value="ECO:0007669"/>
    <property type="project" value="UniProtKB-KW"/>
</dbReference>
<feature type="domain" description="HTH luxR-type" evidence="4">
    <location>
        <begin position="833"/>
        <end position="898"/>
    </location>
</feature>
<dbReference type="GO" id="GO:0006355">
    <property type="term" value="P:regulation of DNA-templated transcription"/>
    <property type="evidence" value="ECO:0007669"/>
    <property type="project" value="InterPro"/>
</dbReference>
<dbReference type="SUPFAM" id="SSF48452">
    <property type="entry name" value="TPR-like"/>
    <property type="match status" value="1"/>
</dbReference>
<dbReference type="Pfam" id="PF00196">
    <property type="entry name" value="GerE"/>
    <property type="match status" value="1"/>
</dbReference>
<dbReference type="PRINTS" id="PR00038">
    <property type="entry name" value="HTHLUXR"/>
</dbReference>
<keyword evidence="3" id="KW-0804">Transcription</keyword>
<protein>
    <recommendedName>
        <fullName evidence="4">HTH luxR-type domain-containing protein</fullName>
    </recommendedName>
</protein>
<dbReference type="InterPro" id="IPR036388">
    <property type="entry name" value="WH-like_DNA-bd_sf"/>
</dbReference>
<dbReference type="AlphaFoldDB" id="A0A501PLF3"/>
<keyword evidence="1" id="KW-0805">Transcription regulation</keyword>
<dbReference type="OrthoDB" id="9807052at2"/>
<dbReference type="Gene3D" id="3.40.50.300">
    <property type="entry name" value="P-loop containing nucleotide triphosphate hydrolases"/>
    <property type="match status" value="1"/>
</dbReference>
<dbReference type="Proteomes" id="UP000319148">
    <property type="component" value="Unassembled WGS sequence"/>
</dbReference>
<dbReference type="InterPro" id="IPR011990">
    <property type="entry name" value="TPR-like_helical_dom_sf"/>
</dbReference>
<evidence type="ECO:0000256" key="1">
    <source>
        <dbReference type="ARBA" id="ARBA00023015"/>
    </source>
</evidence>
<dbReference type="InterPro" id="IPR027417">
    <property type="entry name" value="P-loop_NTPase"/>
</dbReference>
<comment type="caution">
    <text evidence="5">The sequence shown here is derived from an EMBL/GenBank/DDBJ whole genome shotgun (WGS) entry which is preliminary data.</text>
</comment>
<keyword evidence="2" id="KW-0238">DNA-binding</keyword>
<name>A0A501PLF3_9PROT</name>
<dbReference type="InterPro" id="IPR059106">
    <property type="entry name" value="WHD_MalT"/>
</dbReference>
<dbReference type="EMBL" id="VFIY01000006">
    <property type="protein sequence ID" value="TPD60681.1"/>
    <property type="molecule type" value="Genomic_DNA"/>
</dbReference>
<dbReference type="Gene3D" id="1.10.10.10">
    <property type="entry name" value="Winged helix-like DNA-binding domain superfamily/Winged helix DNA-binding domain"/>
    <property type="match status" value="1"/>
</dbReference>
<dbReference type="PROSITE" id="PS50043">
    <property type="entry name" value="HTH_LUXR_2"/>
    <property type="match status" value="1"/>
</dbReference>
<evidence type="ECO:0000313" key="5">
    <source>
        <dbReference type="EMBL" id="TPD60681.1"/>
    </source>
</evidence>
<proteinExistence type="predicted"/>
<dbReference type="CDD" id="cd06170">
    <property type="entry name" value="LuxR_C_like"/>
    <property type="match status" value="1"/>
</dbReference>
<gene>
    <name evidence="5" type="ORF">FIV46_08110</name>
</gene>
<dbReference type="InterPro" id="IPR000792">
    <property type="entry name" value="Tscrpt_reg_LuxR_C"/>
</dbReference>
<evidence type="ECO:0000256" key="3">
    <source>
        <dbReference type="ARBA" id="ARBA00023163"/>
    </source>
</evidence>
<dbReference type="InterPro" id="IPR016032">
    <property type="entry name" value="Sig_transdc_resp-reg_C-effctor"/>
</dbReference>
<dbReference type="SUPFAM" id="SSF46894">
    <property type="entry name" value="C-terminal effector domain of the bipartite response regulators"/>
    <property type="match status" value="1"/>
</dbReference>
<dbReference type="SUPFAM" id="SSF52540">
    <property type="entry name" value="P-loop containing nucleoside triphosphate hydrolases"/>
    <property type="match status" value="1"/>
</dbReference>
<dbReference type="PANTHER" id="PTHR44688:SF16">
    <property type="entry name" value="DNA-BINDING TRANSCRIPTIONAL ACTIVATOR DEVR_DOSR"/>
    <property type="match status" value="1"/>
</dbReference>
<evidence type="ECO:0000313" key="6">
    <source>
        <dbReference type="Proteomes" id="UP000319148"/>
    </source>
</evidence>
<dbReference type="Gene3D" id="1.25.40.10">
    <property type="entry name" value="Tetratricopeptide repeat domain"/>
    <property type="match status" value="1"/>
</dbReference>
<accession>A0A501PLF3</accession>
<evidence type="ECO:0000259" key="4">
    <source>
        <dbReference type="PROSITE" id="PS50043"/>
    </source>
</evidence>
<dbReference type="Pfam" id="PF25873">
    <property type="entry name" value="WHD_MalT"/>
    <property type="match status" value="1"/>
</dbReference>
<organism evidence="5 6">
    <name type="scientific">Emcibacter nanhaiensis</name>
    <dbReference type="NCBI Taxonomy" id="1505037"/>
    <lineage>
        <taxon>Bacteria</taxon>
        <taxon>Pseudomonadati</taxon>
        <taxon>Pseudomonadota</taxon>
        <taxon>Alphaproteobacteria</taxon>
        <taxon>Emcibacterales</taxon>
        <taxon>Emcibacteraceae</taxon>
        <taxon>Emcibacter</taxon>
    </lineage>
</organism>
<sequence length="901" mass="101600">MAETQADNAFFPAWLLHSKTCAAQQSLPVLHRKELCRILNQGLNKKLSLVIGPAGYGKSTLLGDWYGDLQADGIAAGWLNLDEQDSDPGLFALYLAYSLAEAGLYEEISRLQPEGFSDNTKPTVTIGVLLSAIRNYDERIVLILDGVENLPEQCIEQILDPVLLYMPDNLHLVLAGRHCGDLPLSRLKLQGQVTEISGNDLKFTPFEIEEFLDGYLERKDIARVAEKLEGWPAAVQLVRNILAENSDPSQALTSYSGAEKNTRDYIIETVFSPLSSLQKGLLLDFCIFENIDRDILQDMRPEGDVLALLGTLNSLDGQFLYISGPAENSYRIHPLLREALISHLEETNPAHFREIHRKAAMMYSDTGDIIQAIKHSLKAGTPEIGAIAVEKAGGVMLWNKEGMSRIRQAVALLPEEVYRDHPRLHLAKALVCLKDGHLNDGRHIFDQVTRQIEESGTAPTTELAYDLVVISSTLSVYDGTPLTEQVTDQIGDYINNSDLIDKVQIGFAQTVVCISSLQKGDYETAKSVGAQAVAHFQKYNSVFGEVYIYIHMASVALAEGELDEAQDYLTKVQNNQRKYFIDDKDMRLVSSILRAELHYERNELNSAARLLKDINHRLENGEAWYEIYASGYTVSTALAFLTKGLEACLSLADESSKYIKREGLKRLNRLVVANKAGYLCRSDLVSKARKLIQQNNLTFEEYRRNHGEEFSAREKYGVLQALVRLLIAEKRYDEAIPELRRLIQKARRDRHPQTEQKYRLFLAIAGFESGQKQPAFRELDKVLSFVRQKGLLRFMLDEASFVLPLLSAYCEDAKAAERDHARYILSCVEETAPANDKIILTRRENQMLEQIAEGHSDKIIARNLDVSENTVRFHLKNLFKKLDVKNRRLAVVEAKRQLLLK</sequence>